<feature type="compositionally biased region" description="Low complexity" evidence="1">
    <location>
        <begin position="556"/>
        <end position="573"/>
    </location>
</feature>
<dbReference type="OrthoDB" id="7870459at2"/>
<comment type="caution">
    <text evidence="2">The sequence shown here is derived from an EMBL/GenBank/DDBJ whole genome shotgun (WGS) entry which is preliminary data.</text>
</comment>
<feature type="region of interest" description="Disordered" evidence="1">
    <location>
        <begin position="833"/>
        <end position="878"/>
    </location>
</feature>
<dbReference type="InterPro" id="IPR043129">
    <property type="entry name" value="ATPase_NBD"/>
</dbReference>
<feature type="compositionally biased region" description="Low complexity" evidence="1">
    <location>
        <begin position="260"/>
        <end position="270"/>
    </location>
</feature>
<feature type="region of interest" description="Disordered" evidence="1">
    <location>
        <begin position="554"/>
        <end position="573"/>
    </location>
</feature>
<dbReference type="EMBL" id="PVTT01000001">
    <property type="protein sequence ID" value="PRY94761.1"/>
    <property type="molecule type" value="Genomic_DNA"/>
</dbReference>
<dbReference type="Proteomes" id="UP000238801">
    <property type="component" value="Unassembled WGS sequence"/>
</dbReference>
<feature type="compositionally biased region" description="Pro residues" evidence="1">
    <location>
        <begin position="231"/>
        <end position="243"/>
    </location>
</feature>
<evidence type="ECO:0000256" key="1">
    <source>
        <dbReference type="SAM" id="MobiDB-lite"/>
    </source>
</evidence>
<feature type="compositionally biased region" description="Low complexity" evidence="1">
    <location>
        <begin position="855"/>
        <end position="877"/>
    </location>
</feature>
<feature type="compositionally biased region" description="Basic and acidic residues" evidence="1">
    <location>
        <begin position="844"/>
        <end position="854"/>
    </location>
</feature>
<dbReference type="Gene3D" id="3.30.420.380">
    <property type="match status" value="1"/>
</dbReference>
<dbReference type="SUPFAM" id="SSF53067">
    <property type="entry name" value="Actin-like ATPase domain"/>
    <property type="match status" value="1"/>
</dbReference>
<protein>
    <recommendedName>
        <fullName evidence="4">Type IV pilus biogenesis protein PilP</fullName>
    </recommendedName>
</protein>
<organism evidence="2 3">
    <name type="scientific">Hasllibacter halocynthiae</name>
    <dbReference type="NCBI Taxonomy" id="595589"/>
    <lineage>
        <taxon>Bacteria</taxon>
        <taxon>Pseudomonadati</taxon>
        <taxon>Pseudomonadota</taxon>
        <taxon>Alphaproteobacteria</taxon>
        <taxon>Rhodobacterales</taxon>
        <taxon>Roseobacteraceae</taxon>
        <taxon>Hasllibacter</taxon>
    </lineage>
</organism>
<name>A0A2T0X725_9RHOB</name>
<proteinExistence type="predicted"/>
<feature type="region of interest" description="Disordered" evidence="1">
    <location>
        <begin position="621"/>
        <end position="641"/>
    </location>
</feature>
<evidence type="ECO:0008006" key="4">
    <source>
        <dbReference type="Google" id="ProtNLM"/>
    </source>
</evidence>
<keyword evidence="3" id="KW-1185">Reference proteome</keyword>
<reference evidence="2 3" key="1">
    <citation type="submission" date="2018-03" db="EMBL/GenBank/DDBJ databases">
        <title>Genomic Encyclopedia of Archaeal and Bacterial Type Strains, Phase II (KMG-II): from individual species to whole genera.</title>
        <authorList>
            <person name="Goeker M."/>
        </authorList>
    </citation>
    <scope>NUCLEOTIDE SEQUENCE [LARGE SCALE GENOMIC DNA]</scope>
    <source>
        <strain evidence="2 3">DSM 29318</strain>
    </source>
</reference>
<feature type="region of interest" description="Disordered" evidence="1">
    <location>
        <begin position="168"/>
        <end position="211"/>
    </location>
</feature>
<evidence type="ECO:0000313" key="2">
    <source>
        <dbReference type="EMBL" id="PRY94761.1"/>
    </source>
</evidence>
<dbReference type="RefSeq" id="WP_106159224.1">
    <property type="nucleotide sequence ID" value="NZ_PVTT01000001.1"/>
</dbReference>
<accession>A0A2T0X725</accession>
<feature type="region of interest" description="Disordered" evidence="1">
    <location>
        <begin position="337"/>
        <end position="359"/>
    </location>
</feature>
<feature type="compositionally biased region" description="Acidic residues" evidence="1">
    <location>
        <begin position="315"/>
        <end position="325"/>
    </location>
</feature>
<dbReference type="AlphaFoldDB" id="A0A2T0X725"/>
<evidence type="ECO:0000313" key="3">
    <source>
        <dbReference type="Proteomes" id="UP000238801"/>
    </source>
</evidence>
<gene>
    <name evidence="2" type="ORF">BCF33_0359</name>
</gene>
<feature type="region of interest" description="Disordered" evidence="1">
    <location>
        <begin position="227"/>
        <end position="325"/>
    </location>
</feature>
<sequence>MNDPRHALDLDHEAVSLLVRRPDGWREMGSVRLDDPDRDAAFADLRARAAAELPEGARVPVRLVIPDSQILYLTVEAPGADPAERLAATEAALEERTGHDVSELAFDLQDGTGDARLLAVVARETLAEADGFAAAHGFAPLCHVGRPGPAAGFRAEPYFGTAETAADLLPEGETPGRGGPPIRVVGPDAGPPPALPVFQPSAPRDVDDPMAPAARLGATASRLSFGAAADLPPPSADPSPVAPPLFVARRDPEGPRAPGDLPAPARPMADADPDGGGLPAFLPPRPDSTPEGDDAVPVTTPRLARSGDPAPAPADDADEADEADEAEPSFLVELRRRREEARAAPAPSRPVAVPPAPAPLPRDEAEAMTIFGARDFEEPSRWPAAAALALAVVLVVSALAGGTWWAWRSLMEGDPLADVPEAAAPVILAADPAPEEEGSAAPAPVVIAAPEPGPVTPATVDAPADATVDAPVDAAAPTPGEVEPAAQPPAELERPRLATVDIAPPAPFPSAIETAATESDPGEADARASYAATGIWQLAPRALPDPAGVGGPVRLPGAAEGAPSAGPVPGAPGNVPAEAAPILVSFPPTGPDIVFELDERGLVTATPEGTLAPGQVTVFAAQPPRRPPERPPSPAPAGAARPDLRLAGARPSARPAPAGAAVLPNGVAAAIPADEGSGPQVAEAEALAAAAASAILGGATPATAPAEGPGAAGTSGGTAEASGAADLVFGTEGRPPARGGATAEAAPQPETGLVTGLVFGPDIVAGRPAGRPGAATAGERSVDSEGIESALAAASVAAAGASLFRPEDAQAALEEEVPGASVYAVVRSLRPGDRPSGLASRATSIREARAEQERAASPPTQAAPSSAPAIPTSASVARTATQDNAIRLRRVNLIGVYGSTAQPRALVRLPSGRYERVRVGDRLDGGRVQAIQGDRLQYVRGGRAVVIEVPGS</sequence>